<evidence type="ECO:0000313" key="2">
    <source>
        <dbReference type="Proteomes" id="UP000075517"/>
    </source>
</evidence>
<sequence>MVHHPHPFPIVVPVCISTRKQPFPVSRHIKKSRPERKHP</sequence>
<evidence type="ECO:0000313" key="1">
    <source>
        <dbReference type="EMBL" id="KYD34093.1"/>
    </source>
</evidence>
<comment type="caution">
    <text evidence="1">The sequence shown here is derived from an EMBL/GenBank/DDBJ whole genome shotgun (WGS) entry which is preliminary data.</text>
</comment>
<protein>
    <submittedName>
        <fullName evidence="1">Uncharacterized protein</fullName>
    </submittedName>
</protein>
<accession>A0A150NBL9</accession>
<gene>
    <name evidence="1" type="ORF">B4114_2529</name>
</gene>
<reference evidence="1 2" key="1">
    <citation type="submission" date="2016-01" db="EMBL/GenBank/DDBJ databases">
        <title>Draft Genome Sequences of Seven Thermophilic Sporeformers Isolated from Foods.</title>
        <authorList>
            <person name="Berendsen E.M."/>
            <person name="Wells-Bennik M.H."/>
            <person name="Krawcyk A.O."/>
            <person name="De Jong A."/>
            <person name="Holsappel S."/>
            <person name="Eijlander R.T."/>
            <person name="Kuipers O.P."/>
        </authorList>
    </citation>
    <scope>NUCLEOTIDE SEQUENCE [LARGE SCALE GENOMIC DNA]</scope>
    <source>
        <strain evidence="1 2">B4114</strain>
    </source>
</reference>
<name>A0A150NBL9_GEOSE</name>
<proteinExistence type="predicted"/>
<dbReference type="Proteomes" id="UP000075517">
    <property type="component" value="Unassembled WGS sequence"/>
</dbReference>
<organism evidence="1 2">
    <name type="scientific">Geobacillus stearothermophilus</name>
    <name type="common">Bacillus stearothermophilus</name>
    <dbReference type="NCBI Taxonomy" id="1422"/>
    <lineage>
        <taxon>Bacteria</taxon>
        <taxon>Bacillati</taxon>
        <taxon>Bacillota</taxon>
        <taxon>Bacilli</taxon>
        <taxon>Bacillales</taxon>
        <taxon>Anoxybacillaceae</taxon>
        <taxon>Geobacillus</taxon>
    </lineage>
</organism>
<dbReference type="AlphaFoldDB" id="A0A150NBL9"/>
<dbReference type="EMBL" id="LQYY01000060">
    <property type="protein sequence ID" value="KYD34093.1"/>
    <property type="molecule type" value="Genomic_DNA"/>
</dbReference>